<dbReference type="GO" id="GO:0003700">
    <property type="term" value="F:DNA-binding transcription factor activity"/>
    <property type="evidence" value="ECO:0007669"/>
    <property type="project" value="InterPro"/>
</dbReference>
<comment type="caution">
    <text evidence="5">The sequence shown here is derived from an EMBL/GenBank/DDBJ whole genome shotgun (WGS) entry which is preliminary data.</text>
</comment>
<organism evidence="5 6">
    <name type="scientific">SAR86 cluster bacterium</name>
    <dbReference type="NCBI Taxonomy" id="2030880"/>
    <lineage>
        <taxon>Bacteria</taxon>
        <taxon>Pseudomonadati</taxon>
        <taxon>Pseudomonadota</taxon>
        <taxon>Gammaproteobacteria</taxon>
        <taxon>SAR86 cluster</taxon>
    </lineage>
</organism>
<dbReference type="InterPro" id="IPR009594">
    <property type="entry name" value="Tscrpt_reg_HTH_AraC_N"/>
</dbReference>
<feature type="domain" description="HTH araC/xylS-type" evidence="4">
    <location>
        <begin position="240"/>
        <end position="333"/>
    </location>
</feature>
<keyword evidence="2" id="KW-0238">DNA-binding</keyword>
<evidence type="ECO:0000313" key="6">
    <source>
        <dbReference type="Proteomes" id="UP000218172"/>
    </source>
</evidence>
<dbReference type="PANTHER" id="PTHR43436:SF2">
    <property type="entry name" value="ARAC_XYLS FAMILY TRANSCRIPTIONAL REGULATOR"/>
    <property type="match status" value="1"/>
</dbReference>
<dbReference type="GO" id="GO:0043565">
    <property type="term" value="F:sequence-specific DNA binding"/>
    <property type="evidence" value="ECO:0007669"/>
    <property type="project" value="InterPro"/>
</dbReference>
<name>A0A2A4MPX5_9GAMM</name>
<evidence type="ECO:0000256" key="2">
    <source>
        <dbReference type="ARBA" id="ARBA00023125"/>
    </source>
</evidence>
<reference evidence="6" key="1">
    <citation type="submission" date="2017-08" db="EMBL/GenBank/DDBJ databases">
        <title>A dynamic microbial community with high functional redundancy inhabits the cold, oxic subseafloor aquifer.</title>
        <authorList>
            <person name="Tully B.J."/>
            <person name="Wheat C.G."/>
            <person name="Glazer B.T."/>
            <person name="Huber J.A."/>
        </authorList>
    </citation>
    <scope>NUCLEOTIDE SEQUENCE [LARGE SCALE GENOMIC DNA]</scope>
</reference>
<keyword evidence="1" id="KW-0805">Transcription regulation</keyword>
<sequence length="341" mass="37646">MILAYSSNIHPPSLYLAKLGGIMKKVIKQSPGSSYIRLNKSTVMSNKLAQAIKKHAPAQGIFQSAITELAFMRMDTVSSTPSPIVYEPSVYIVAQGSKTASLAGELYTYNALNYLVLSLPLPLQCEVTMASAERPFLALKLSIRPELLSELVIEIERLASPKKQAAKARQTTERGMYVAAMSDTLSSAVIRLINTLDDAAAIKLIAPLVIKEILFHLLKADQADQLKAFVCQDRNDYRICNSVNYIQKNFHQPLEIEQLASLAGMSPSSFHHYFKLVTNASPLQYIKSMRLHAARSKILLNSLSVGDAAFQVGYTSPSQFSREYKRFFGTAPSLDAHPMLS</sequence>
<dbReference type="EMBL" id="NVQR01000045">
    <property type="protein sequence ID" value="PCH62101.1"/>
    <property type="molecule type" value="Genomic_DNA"/>
</dbReference>
<accession>A0A2A4MPX5</accession>
<dbReference type="Pfam" id="PF06719">
    <property type="entry name" value="AraC_N"/>
    <property type="match status" value="1"/>
</dbReference>
<dbReference type="Pfam" id="PF12833">
    <property type="entry name" value="HTH_18"/>
    <property type="match status" value="1"/>
</dbReference>
<dbReference type="InterPro" id="IPR018060">
    <property type="entry name" value="HTH_AraC"/>
</dbReference>
<dbReference type="Proteomes" id="UP000218172">
    <property type="component" value="Unassembled WGS sequence"/>
</dbReference>
<dbReference type="PROSITE" id="PS00041">
    <property type="entry name" value="HTH_ARAC_FAMILY_1"/>
    <property type="match status" value="1"/>
</dbReference>
<keyword evidence="3" id="KW-0804">Transcription</keyword>
<evidence type="ECO:0000256" key="3">
    <source>
        <dbReference type="ARBA" id="ARBA00023163"/>
    </source>
</evidence>
<dbReference type="PROSITE" id="PS01124">
    <property type="entry name" value="HTH_ARAC_FAMILY_2"/>
    <property type="match status" value="1"/>
</dbReference>
<gene>
    <name evidence="5" type="ORF">COC19_03330</name>
</gene>
<dbReference type="InterPro" id="IPR018062">
    <property type="entry name" value="HTH_AraC-typ_CS"/>
</dbReference>
<dbReference type="SMART" id="SM00342">
    <property type="entry name" value="HTH_ARAC"/>
    <property type="match status" value="1"/>
</dbReference>
<proteinExistence type="predicted"/>
<dbReference type="AlphaFoldDB" id="A0A2A4MPX5"/>
<protein>
    <submittedName>
        <fullName evidence="5">AraC family transcriptional regulator</fullName>
    </submittedName>
</protein>
<dbReference type="Gene3D" id="1.10.10.60">
    <property type="entry name" value="Homeodomain-like"/>
    <property type="match status" value="2"/>
</dbReference>
<evidence type="ECO:0000256" key="1">
    <source>
        <dbReference type="ARBA" id="ARBA00023015"/>
    </source>
</evidence>
<dbReference type="InterPro" id="IPR009057">
    <property type="entry name" value="Homeodomain-like_sf"/>
</dbReference>
<dbReference type="PANTHER" id="PTHR43436">
    <property type="entry name" value="ARAC-FAMILY TRANSCRIPTIONAL REGULATOR"/>
    <property type="match status" value="1"/>
</dbReference>
<evidence type="ECO:0000313" key="5">
    <source>
        <dbReference type="EMBL" id="PCH62101.1"/>
    </source>
</evidence>
<dbReference type="SUPFAM" id="SSF46689">
    <property type="entry name" value="Homeodomain-like"/>
    <property type="match status" value="2"/>
</dbReference>
<evidence type="ECO:0000259" key="4">
    <source>
        <dbReference type="PROSITE" id="PS01124"/>
    </source>
</evidence>